<dbReference type="GO" id="GO:0015085">
    <property type="term" value="F:calcium ion transmembrane transporter activity"/>
    <property type="evidence" value="ECO:0007669"/>
    <property type="project" value="TreeGrafter"/>
</dbReference>
<accession>A0A7S2Z5G2</accession>
<feature type="transmembrane region" description="Helical" evidence="6">
    <location>
        <begin position="79"/>
        <end position="96"/>
    </location>
</feature>
<dbReference type="PANTHER" id="PTHR12608:SF9">
    <property type="entry name" value="GDT1-LIKE PROTEIN 3"/>
    <property type="match status" value="1"/>
</dbReference>
<feature type="transmembrane region" description="Helical" evidence="6">
    <location>
        <begin position="12"/>
        <end position="37"/>
    </location>
</feature>
<keyword evidence="3 6" id="KW-0812">Transmembrane</keyword>
<evidence type="ECO:0000313" key="7">
    <source>
        <dbReference type="EMBL" id="CAE0023874.1"/>
    </source>
</evidence>
<feature type="transmembrane region" description="Helical" evidence="6">
    <location>
        <begin position="203"/>
        <end position="223"/>
    </location>
</feature>
<evidence type="ECO:0000256" key="5">
    <source>
        <dbReference type="ARBA" id="ARBA00023136"/>
    </source>
</evidence>
<evidence type="ECO:0000256" key="1">
    <source>
        <dbReference type="ARBA" id="ARBA00004141"/>
    </source>
</evidence>
<organism evidence="7">
    <name type="scientific">Chloropicon laureae</name>
    <dbReference type="NCBI Taxonomy" id="464258"/>
    <lineage>
        <taxon>Eukaryota</taxon>
        <taxon>Viridiplantae</taxon>
        <taxon>Chlorophyta</taxon>
        <taxon>Chloropicophyceae</taxon>
        <taxon>Chloropicales</taxon>
        <taxon>Chloropicaceae</taxon>
        <taxon>Chloropicon</taxon>
    </lineage>
</organism>
<dbReference type="GO" id="GO:0032472">
    <property type="term" value="P:Golgi calcium ion transport"/>
    <property type="evidence" value="ECO:0007669"/>
    <property type="project" value="TreeGrafter"/>
</dbReference>
<reference evidence="7" key="1">
    <citation type="submission" date="2021-01" db="EMBL/GenBank/DDBJ databases">
        <authorList>
            <person name="Corre E."/>
            <person name="Pelletier E."/>
            <person name="Niang G."/>
            <person name="Scheremetjew M."/>
            <person name="Finn R."/>
            <person name="Kale V."/>
            <person name="Holt S."/>
            <person name="Cochrane G."/>
            <person name="Meng A."/>
            <person name="Brown T."/>
            <person name="Cohen L."/>
        </authorList>
    </citation>
    <scope>NUCLEOTIDE SEQUENCE</scope>
    <source>
        <strain evidence="7">RCC856</strain>
    </source>
</reference>
<comment type="similarity">
    <text evidence="2 6">Belongs to the GDT1 family.</text>
</comment>
<gene>
    <name evidence="7" type="ORF">CLAU1311_LOCUS6686</name>
</gene>
<dbReference type="PANTHER" id="PTHR12608">
    <property type="entry name" value="TRANSMEMBRANE PROTEIN HTP-1 RELATED"/>
    <property type="match status" value="1"/>
</dbReference>
<evidence type="ECO:0000256" key="6">
    <source>
        <dbReference type="RuleBase" id="RU365102"/>
    </source>
</evidence>
<evidence type="ECO:0000256" key="4">
    <source>
        <dbReference type="ARBA" id="ARBA00022989"/>
    </source>
</evidence>
<dbReference type="AlphaFoldDB" id="A0A7S2Z5G2"/>
<evidence type="ECO:0000256" key="3">
    <source>
        <dbReference type="ARBA" id="ARBA00022692"/>
    </source>
</evidence>
<name>A0A7S2Z5G2_9CHLO</name>
<protein>
    <recommendedName>
        <fullName evidence="6">GDT1 family protein</fullName>
    </recommendedName>
</protein>
<sequence>MTPEGEATFVEGLVRSLSMILVSEIGDETFIIAAILAMRNKKRIVFAGAIAALALMTVISAALGYVVPNLISKQTTHNAATILYTFFGLRLLYIGYKSKNNEIHDEIAEVNNKLDKSTDQPRIMKSSTFKKFKLMLNPIFLETFVLTFLAEWGDRSQIATITLATHKNPVGVTIGGIIGHAICTGGAVIGGQLLAMKISQRTVAFVGGIVFLLFALHNVIFGADKD</sequence>
<evidence type="ECO:0000256" key="2">
    <source>
        <dbReference type="ARBA" id="ARBA00009190"/>
    </source>
</evidence>
<comment type="subcellular location">
    <subcellularLocation>
        <location evidence="1 6">Membrane</location>
        <topology evidence="1 6">Multi-pass membrane protein</topology>
    </subcellularLocation>
</comment>
<keyword evidence="4 6" id="KW-1133">Transmembrane helix</keyword>
<dbReference type="Pfam" id="PF01169">
    <property type="entry name" value="GDT1"/>
    <property type="match status" value="2"/>
</dbReference>
<proteinExistence type="inferred from homology"/>
<dbReference type="InterPro" id="IPR001727">
    <property type="entry name" value="GDT1-like"/>
</dbReference>
<dbReference type="GO" id="GO:0005794">
    <property type="term" value="C:Golgi apparatus"/>
    <property type="evidence" value="ECO:0007669"/>
    <property type="project" value="TreeGrafter"/>
</dbReference>
<dbReference type="GO" id="GO:0032468">
    <property type="term" value="P:Golgi calcium ion homeostasis"/>
    <property type="evidence" value="ECO:0007669"/>
    <property type="project" value="TreeGrafter"/>
</dbReference>
<keyword evidence="5 6" id="KW-0472">Membrane</keyword>
<dbReference type="GO" id="GO:0016020">
    <property type="term" value="C:membrane"/>
    <property type="evidence" value="ECO:0007669"/>
    <property type="project" value="UniProtKB-SubCell"/>
</dbReference>
<feature type="transmembrane region" description="Helical" evidence="6">
    <location>
        <begin position="132"/>
        <end position="150"/>
    </location>
</feature>
<dbReference type="EMBL" id="HBHU01010255">
    <property type="protein sequence ID" value="CAE0023874.1"/>
    <property type="molecule type" value="Transcribed_RNA"/>
</dbReference>
<dbReference type="GO" id="GO:0005384">
    <property type="term" value="F:manganese ion transmembrane transporter activity"/>
    <property type="evidence" value="ECO:0007669"/>
    <property type="project" value="TreeGrafter"/>
</dbReference>
<feature type="transmembrane region" description="Helical" evidence="6">
    <location>
        <begin position="44"/>
        <end position="67"/>
    </location>
</feature>
<feature type="transmembrane region" description="Helical" evidence="6">
    <location>
        <begin position="170"/>
        <end position="191"/>
    </location>
</feature>